<reference evidence="2" key="1">
    <citation type="submission" date="2012-11" db="EMBL/GenBank/DDBJ databases">
        <authorList>
            <person name="Lucero-Rivera Y.E."/>
            <person name="Tovar-Ramirez D."/>
        </authorList>
    </citation>
    <scope>NUCLEOTIDE SEQUENCE</scope>
    <source>
        <tissue evidence="2">Salivary gland</tissue>
    </source>
</reference>
<evidence type="ECO:0000256" key="1">
    <source>
        <dbReference type="SAM" id="SignalP"/>
    </source>
</evidence>
<proteinExistence type="evidence at transcript level"/>
<dbReference type="PROSITE" id="PS51257">
    <property type="entry name" value="PROKAR_LIPOPROTEIN"/>
    <property type="match status" value="1"/>
</dbReference>
<keyword evidence="1" id="KW-0732">Signal</keyword>
<feature type="signal peptide" evidence="1">
    <location>
        <begin position="1"/>
        <end position="23"/>
    </location>
</feature>
<name>L7MAM4_RHIPC</name>
<accession>L7MAM4</accession>
<dbReference type="AlphaFoldDB" id="L7MAM4"/>
<feature type="chain" id="PRO_5003981552" evidence="1">
    <location>
        <begin position="24"/>
        <end position="74"/>
    </location>
</feature>
<evidence type="ECO:0000313" key="2">
    <source>
        <dbReference type="EMBL" id="JAA60932.1"/>
    </source>
</evidence>
<organism evidence="2">
    <name type="scientific">Rhipicephalus pulchellus</name>
    <name type="common">Yellow backed tick</name>
    <name type="synonym">Dermacentor pulchellus</name>
    <dbReference type="NCBI Taxonomy" id="72859"/>
    <lineage>
        <taxon>Eukaryota</taxon>
        <taxon>Metazoa</taxon>
        <taxon>Ecdysozoa</taxon>
        <taxon>Arthropoda</taxon>
        <taxon>Chelicerata</taxon>
        <taxon>Arachnida</taxon>
        <taxon>Acari</taxon>
        <taxon>Parasitiformes</taxon>
        <taxon>Ixodida</taxon>
        <taxon>Ixodoidea</taxon>
        <taxon>Ixodidae</taxon>
        <taxon>Rhipicephalinae</taxon>
        <taxon>Rhipicephalus</taxon>
        <taxon>Rhipicephalus</taxon>
    </lineage>
</organism>
<sequence>MRQLICLIIIFLCGCHLFSSVQAGSCSSAAPKQKPNGPTCVGERCGPEGCPSPCNRCVSTHPWCKGYCYLPENW</sequence>
<protein>
    <submittedName>
        <fullName evidence="2">Putative 5.3 kDa antibacterial peptide</fullName>
    </submittedName>
</protein>
<reference evidence="2" key="2">
    <citation type="journal article" date="2015" name="J. Proteomics">
        <title>Sexual differences in the sialomes of the zebra tick, Rhipicephalus pulchellus.</title>
        <authorList>
            <person name="Tan A.W."/>
            <person name="Francischetti I.M."/>
            <person name="Slovak M."/>
            <person name="Kini R.M."/>
            <person name="Ribeiro J.M."/>
        </authorList>
    </citation>
    <scope>NUCLEOTIDE SEQUENCE</scope>
    <source>
        <tissue evidence="2">Salivary gland</tissue>
    </source>
</reference>
<dbReference type="EMBL" id="GACK01004102">
    <property type="protein sequence ID" value="JAA60932.1"/>
    <property type="molecule type" value="mRNA"/>
</dbReference>